<evidence type="ECO:0000313" key="2">
    <source>
        <dbReference type="Proteomes" id="UP000294947"/>
    </source>
</evidence>
<dbReference type="OrthoDB" id="3872177at2"/>
<reference evidence="1 2" key="1">
    <citation type="submission" date="2019-03" db="EMBL/GenBank/DDBJ databases">
        <title>Draft genome sequences of novel Actinobacteria.</title>
        <authorList>
            <person name="Sahin N."/>
            <person name="Ay H."/>
            <person name="Saygin H."/>
        </authorList>
    </citation>
    <scope>NUCLEOTIDE SEQUENCE [LARGE SCALE GENOMIC DNA]</scope>
    <source>
        <strain evidence="1 2">7K502</strain>
    </source>
</reference>
<proteinExistence type="predicted"/>
<protein>
    <recommendedName>
        <fullName evidence="3">Excreted virulence factor EspC, type VII ESX diderm</fullName>
    </recommendedName>
</protein>
<evidence type="ECO:0008006" key="3">
    <source>
        <dbReference type="Google" id="ProtNLM"/>
    </source>
</evidence>
<evidence type="ECO:0000313" key="1">
    <source>
        <dbReference type="EMBL" id="TDD51967.1"/>
    </source>
</evidence>
<comment type="caution">
    <text evidence="1">The sequence shown here is derived from an EMBL/GenBank/DDBJ whole genome shotgun (WGS) entry which is preliminary data.</text>
</comment>
<dbReference type="RefSeq" id="WP_132484812.1">
    <property type="nucleotide sequence ID" value="NZ_SMKW01000014.1"/>
</dbReference>
<dbReference type="EMBL" id="SMKW01000014">
    <property type="protein sequence ID" value="TDD51967.1"/>
    <property type="molecule type" value="Genomic_DNA"/>
</dbReference>
<keyword evidence="2" id="KW-1185">Reference proteome</keyword>
<accession>A0A4V2YMW0</accession>
<dbReference type="AlphaFoldDB" id="A0A4V2YMW0"/>
<dbReference type="Proteomes" id="UP000294947">
    <property type="component" value="Unassembled WGS sequence"/>
</dbReference>
<gene>
    <name evidence="1" type="ORF">E1288_13390</name>
</gene>
<name>A0A4V2YMW0_9PSEU</name>
<sequence length="115" mass="11832">MAQGGFTVDVGALESAEPGIRDAVTELGEMAGWGGAAAGEQGMGLKQKMFDSIAHVGPGTLGAALMGFGDAWEFGIRYLVEDGNAAVAALGEARAAYQRMDAEAEQKLIEALREG</sequence>
<organism evidence="1 2">
    <name type="scientific">Saccharopolyspora elongata</name>
    <dbReference type="NCBI Taxonomy" id="2530387"/>
    <lineage>
        <taxon>Bacteria</taxon>
        <taxon>Bacillati</taxon>
        <taxon>Actinomycetota</taxon>
        <taxon>Actinomycetes</taxon>
        <taxon>Pseudonocardiales</taxon>
        <taxon>Pseudonocardiaceae</taxon>
        <taxon>Saccharopolyspora</taxon>
    </lineage>
</organism>